<keyword evidence="2" id="KW-0813">Transport</keyword>
<evidence type="ECO:0000256" key="4">
    <source>
        <dbReference type="ARBA" id="ARBA00022692"/>
    </source>
</evidence>
<feature type="domain" description="Major facilitator superfamily (MFS) profile" evidence="8">
    <location>
        <begin position="53"/>
        <end position="441"/>
    </location>
</feature>
<dbReference type="AlphaFoldDB" id="D6AMD7"/>
<comment type="subcellular location">
    <subcellularLocation>
        <location evidence="1">Cell membrane</location>
        <topology evidence="1">Multi-pass membrane protein</topology>
    </subcellularLocation>
</comment>
<feature type="transmembrane region" description="Helical" evidence="7">
    <location>
        <begin position="177"/>
        <end position="196"/>
    </location>
</feature>
<dbReference type="PANTHER" id="PTHR23517:SF2">
    <property type="entry name" value="MULTIDRUG RESISTANCE PROTEIN MDTH"/>
    <property type="match status" value="1"/>
</dbReference>
<organism evidence="9 10">
    <name type="scientific">Streptomyces filamentosus NRRL 15998</name>
    <dbReference type="NCBI Taxonomy" id="457431"/>
    <lineage>
        <taxon>Bacteria</taxon>
        <taxon>Bacillati</taxon>
        <taxon>Actinomycetota</taxon>
        <taxon>Actinomycetes</taxon>
        <taxon>Kitasatosporales</taxon>
        <taxon>Streptomycetaceae</taxon>
        <taxon>Streptomyces</taxon>
    </lineage>
</organism>
<protein>
    <submittedName>
        <fullName evidence="9">Major facilitator superfamily MFS_1</fullName>
    </submittedName>
</protein>
<evidence type="ECO:0000313" key="10">
    <source>
        <dbReference type="Proteomes" id="UP000003986"/>
    </source>
</evidence>
<evidence type="ECO:0000256" key="2">
    <source>
        <dbReference type="ARBA" id="ARBA00022448"/>
    </source>
</evidence>
<feature type="transmembrane region" description="Helical" evidence="7">
    <location>
        <begin position="410"/>
        <end position="434"/>
    </location>
</feature>
<reference evidence="10" key="2">
    <citation type="submission" date="2008-12" db="EMBL/GenBank/DDBJ databases">
        <title>Annotation of Streptomyces roseosporus strain NRRL 15998.</title>
        <authorList>
            <consortium name="The Broad Institute Genome Sequencing Platform"/>
            <consortium name="Broad Institute Microbial Sequencing Center"/>
            <person name="Fischbach M."/>
            <person name="Ward D."/>
            <person name="Young S."/>
            <person name="Kodira C.D."/>
            <person name="Zeng Q."/>
            <person name="Koehrsen M."/>
            <person name="Godfrey P."/>
            <person name="Alvarado L."/>
            <person name="Berlin A.M."/>
            <person name="Borenstein D."/>
            <person name="Chen Z."/>
            <person name="Engels R."/>
            <person name="Freedman E."/>
            <person name="Gellesch M."/>
            <person name="Goldberg J."/>
            <person name="Griggs A."/>
            <person name="Gujja S."/>
            <person name="Heiman D.I."/>
            <person name="Hepburn T.A."/>
            <person name="Howarth C."/>
            <person name="Jen D."/>
            <person name="Larson L."/>
            <person name="Lewis B."/>
            <person name="Mehta T."/>
            <person name="Park D."/>
            <person name="Pearson M."/>
            <person name="Roberts A."/>
            <person name="Saif S."/>
            <person name="Shea T.D."/>
            <person name="Shenoy N."/>
            <person name="Sisk P."/>
            <person name="Stolte C."/>
            <person name="Sykes S.N."/>
            <person name="Walk T."/>
            <person name="White J."/>
            <person name="Yandava C."/>
            <person name="Straight P."/>
            <person name="Clardy J."/>
            <person name="Hung D."/>
            <person name="Kolter R."/>
            <person name="Mekalanos J."/>
            <person name="Walker S."/>
            <person name="Walsh C.T."/>
            <person name="Wieland B.L.C."/>
            <person name="Ilzarbe M."/>
            <person name="Galagan J."/>
            <person name="Nusbaum C."/>
            <person name="Birren B."/>
        </authorList>
    </citation>
    <scope>NUCLEOTIDE SEQUENCE [LARGE SCALE GENOMIC DNA]</scope>
    <source>
        <strain evidence="10">NRRL 15998</strain>
    </source>
</reference>
<keyword evidence="3" id="KW-1003">Cell membrane</keyword>
<keyword evidence="6 7" id="KW-0472">Membrane</keyword>
<proteinExistence type="predicted"/>
<evidence type="ECO:0000256" key="7">
    <source>
        <dbReference type="SAM" id="Phobius"/>
    </source>
</evidence>
<dbReference type="Proteomes" id="UP000003986">
    <property type="component" value="Unassembled WGS sequence"/>
</dbReference>
<dbReference type="InterPro" id="IPR036259">
    <property type="entry name" value="MFS_trans_sf"/>
</dbReference>
<dbReference type="GO" id="GO:0005886">
    <property type="term" value="C:plasma membrane"/>
    <property type="evidence" value="ECO:0007669"/>
    <property type="project" value="UniProtKB-SubCell"/>
</dbReference>
<dbReference type="EMBL" id="DS999644">
    <property type="protein sequence ID" value="EFE77479.2"/>
    <property type="molecule type" value="Genomic_DNA"/>
</dbReference>
<evidence type="ECO:0000256" key="3">
    <source>
        <dbReference type="ARBA" id="ARBA00022475"/>
    </source>
</evidence>
<evidence type="ECO:0000256" key="1">
    <source>
        <dbReference type="ARBA" id="ARBA00004651"/>
    </source>
</evidence>
<feature type="transmembrane region" description="Helical" evidence="7">
    <location>
        <begin position="91"/>
        <end position="112"/>
    </location>
</feature>
<accession>D6AMD7</accession>
<sequence>MPHSRESRSMLACVNSDRRHRQCHFLRLVSMSTRTERLKPHVPAPKKESLGRAYWYLWTGTCLNRVGQLLPAFFTIYLVHENLATIETAGWIIGAQGAGSIVAALLGGVLSMRFGSRRTIIYSQLTTALFAGALSLSMPVWGLAFVAFLAGCATTIHRPAGTALVAHTVPARERARAYGLLYWASNIGVSAAPLLAGAVMELAPQLMFALNAATSVSYALIATRIPESSFQSDDTGPRKKSWRHSVKKAVTPFVQLPIAPFIFLNFLLAAVYLQCRSALPVDMADHGLSASTVGVALSVNGILVVVLQPFASHFAGSSRLLPKFITASVVIGLGFFLHGFWNSPIGYICSIAVWTLGEVVLAPLGSSLIAIWAGVEEQATHQAAYFFAWNLGVAVSAPVGLWGLEYLGSTIFWSCTCALALIVALGHIVLANFYPYGEPDA</sequence>
<dbReference type="PROSITE" id="PS50850">
    <property type="entry name" value="MFS"/>
    <property type="match status" value="1"/>
</dbReference>
<dbReference type="InterPro" id="IPR020846">
    <property type="entry name" value="MFS_dom"/>
</dbReference>
<feature type="transmembrane region" description="Helical" evidence="7">
    <location>
        <begin position="320"/>
        <end position="339"/>
    </location>
</feature>
<dbReference type="PANTHER" id="PTHR23517">
    <property type="entry name" value="RESISTANCE PROTEIN MDTM, PUTATIVE-RELATED-RELATED"/>
    <property type="match status" value="1"/>
</dbReference>
<evidence type="ECO:0000313" key="9">
    <source>
        <dbReference type="EMBL" id="EFE77479.2"/>
    </source>
</evidence>
<dbReference type="InterPro" id="IPR050171">
    <property type="entry name" value="MFS_Transporters"/>
</dbReference>
<name>D6AMD7_STRFL</name>
<feature type="transmembrane region" description="Helical" evidence="7">
    <location>
        <begin position="384"/>
        <end position="404"/>
    </location>
</feature>
<dbReference type="InterPro" id="IPR011701">
    <property type="entry name" value="MFS"/>
</dbReference>
<dbReference type="SUPFAM" id="SSF103473">
    <property type="entry name" value="MFS general substrate transporter"/>
    <property type="match status" value="1"/>
</dbReference>
<dbReference type="Gene3D" id="1.20.1250.20">
    <property type="entry name" value="MFS general substrate transporter like domains"/>
    <property type="match status" value="1"/>
</dbReference>
<keyword evidence="5 7" id="KW-1133">Transmembrane helix</keyword>
<gene>
    <name evidence="9" type="ORF">SSGG_04846</name>
</gene>
<evidence type="ECO:0000259" key="8">
    <source>
        <dbReference type="PROSITE" id="PS50850"/>
    </source>
</evidence>
<evidence type="ECO:0000256" key="5">
    <source>
        <dbReference type="ARBA" id="ARBA00022989"/>
    </source>
</evidence>
<dbReference type="GO" id="GO:0022857">
    <property type="term" value="F:transmembrane transporter activity"/>
    <property type="evidence" value="ECO:0007669"/>
    <property type="project" value="InterPro"/>
</dbReference>
<dbReference type="Pfam" id="PF07690">
    <property type="entry name" value="MFS_1"/>
    <property type="match status" value="1"/>
</dbReference>
<feature type="transmembrane region" description="Helical" evidence="7">
    <location>
        <begin position="345"/>
        <end position="372"/>
    </location>
</feature>
<feature type="transmembrane region" description="Helical" evidence="7">
    <location>
        <begin position="249"/>
        <end position="273"/>
    </location>
</feature>
<reference evidence="10" key="1">
    <citation type="submission" date="2008-10" db="EMBL/GenBank/DDBJ databases">
        <authorList>
            <person name="Molnar K."/>
        </authorList>
    </citation>
    <scope>NUCLEOTIDE SEQUENCE [LARGE SCALE GENOMIC DNA]</scope>
    <source>
        <strain evidence="10">NRRL 15998</strain>
    </source>
</reference>
<evidence type="ECO:0000256" key="6">
    <source>
        <dbReference type="ARBA" id="ARBA00023136"/>
    </source>
</evidence>
<feature type="transmembrane region" description="Helical" evidence="7">
    <location>
        <begin position="288"/>
        <end position="308"/>
    </location>
</feature>
<keyword evidence="4 7" id="KW-0812">Transmembrane</keyword>